<organism evidence="1 2">
    <name type="scientific">Bacillus wiedmannii</name>
    <dbReference type="NCBI Taxonomy" id="1890302"/>
    <lineage>
        <taxon>Bacteria</taxon>
        <taxon>Bacillati</taxon>
        <taxon>Bacillota</taxon>
        <taxon>Bacilli</taxon>
        <taxon>Bacillales</taxon>
        <taxon>Bacillaceae</taxon>
        <taxon>Bacillus</taxon>
        <taxon>Bacillus cereus group</taxon>
    </lineage>
</organism>
<evidence type="ECO:0000313" key="1">
    <source>
        <dbReference type="EMBL" id="SCB94858.1"/>
    </source>
</evidence>
<comment type="caution">
    <text evidence="1">The sequence shown here is derived from an EMBL/GenBank/DDBJ whole genome shotgun (WGS) entry which is preliminary data.</text>
</comment>
<accession>A0AB37YNC5</accession>
<proteinExistence type="predicted"/>
<gene>
    <name evidence="1" type="ORF">BC10311_00880</name>
</gene>
<dbReference type="Proteomes" id="UP000195728">
    <property type="component" value="Unassembled WGS sequence"/>
</dbReference>
<evidence type="ECO:0000313" key="2">
    <source>
        <dbReference type="Proteomes" id="UP000195728"/>
    </source>
</evidence>
<reference evidence="1 2" key="1">
    <citation type="submission" date="2016-08" db="EMBL/GenBank/DDBJ databases">
        <authorList>
            <person name="Loux V."/>
            <person name="Rue O."/>
        </authorList>
    </citation>
    <scope>NUCLEOTIDE SEQUENCE [LARGE SCALE GENOMIC DNA]</scope>
    <source>
        <strain evidence="1 2">WSBC_10311</strain>
    </source>
</reference>
<dbReference type="EMBL" id="FMBG01000010">
    <property type="protein sequence ID" value="SCB94858.1"/>
    <property type="molecule type" value="Genomic_DNA"/>
</dbReference>
<name>A0AB37YNC5_9BACI</name>
<protein>
    <submittedName>
        <fullName evidence="1">A0A024E1B4 (Uncharacterized protein)</fullName>
    </submittedName>
</protein>
<sequence>MALNKGWQEAILIVRHTEGVTLLSIEYMFGVE</sequence>
<dbReference type="AlphaFoldDB" id="A0AB37YNC5"/>